<evidence type="ECO:0000256" key="4">
    <source>
        <dbReference type="ARBA" id="ARBA00023012"/>
    </source>
</evidence>
<evidence type="ECO:0000256" key="8">
    <source>
        <dbReference type="PROSITE-ProRule" id="PRU00169"/>
    </source>
</evidence>
<protein>
    <submittedName>
        <fullName evidence="11">Response regulator</fullName>
    </submittedName>
</protein>
<accession>A0ABT0XKG7</accession>
<evidence type="ECO:0000313" key="11">
    <source>
        <dbReference type="EMBL" id="MCM2676327.1"/>
    </source>
</evidence>
<dbReference type="SMART" id="SM00342">
    <property type="entry name" value="HTH_ARAC"/>
    <property type="match status" value="1"/>
</dbReference>
<dbReference type="PRINTS" id="PR00032">
    <property type="entry name" value="HTHARAC"/>
</dbReference>
<evidence type="ECO:0000256" key="1">
    <source>
        <dbReference type="ARBA" id="ARBA00004496"/>
    </source>
</evidence>
<comment type="subcellular location">
    <subcellularLocation>
        <location evidence="1">Cytoplasm</location>
    </subcellularLocation>
</comment>
<dbReference type="Pfam" id="PF12833">
    <property type="entry name" value="HTH_18"/>
    <property type="match status" value="1"/>
</dbReference>
<organism evidence="11 12">
    <name type="scientific">Alkalicoccobacillus plakortidis</name>
    <dbReference type="NCBI Taxonomy" id="444060"/>
    <lineage>
        <taxon>Bacteria</taxon>
        <taxon>Bacillati</taxon>
        <taxon>Bacillota</taxon>
        <taxon>Bacilli</taxon>
        <taxon>Bacillales</taxon>
        <taxon>Bacillaceae</taxon>
        <taxon>Alkalicoccobacillus</taxon>
    </lineage>
</organism>
<dbReference type="InterPro" id="IPR001789">
    <property type="entry name" value="Sig_transdc_resp-reg_receiver"/>
</dbReference>
<dbReference type="PANTHER" id="PTHR42713">
    <property type="entry name" value="HISTIDINE KINASE-RELATED"/>
    <property type="match status" value="1"/>
</dbReference>
<evidence type="ECO:0000256" key="2">
    <source>
        <dbReference type="ARBA" id="ARBA00022490"/>
    </source>
</evidence>
<dbReference type="InterPro" id="IPR009057">
    <property type="entry name" value="Homeodomain-like_sf"/>
</dbReference>
<proteinExistence type="predicted"/>
<evidence type="ECO:0000256" key="5">
    <source>
        <dbReference type="ARBA" id="ARBA00023015"/>
    </source>
</evidence>
<feature type="modified residue" description="4-aspartylphosphate" evidence="8">
    <location>
        <position position="55"/>
    </location>
</feature>
<reference evidence="11" key="1">
    <citation type="submission" date="2022-06" db="EMBL/GenBank/DDBJ databases">
        <title>Alkalicoccobacillus porphyridii sp. nov., isolated from a marine red alga, Porphyridium purpureum and reclassification of Shouchella plakortidis and Shouchella gibsonii as Alkalicoccobacillus plakortidis comb. nov. and Alkalicoccobacillus gibsonii comb. nov.</title>
        <authorList>
            <person name="Kim K.H."/>
            <person name="Lee J.K."/>
            <person name="Han D.M."/>
            <person name="Baek J.H."/>
            <person name="Jeon C.O."/>
        </authorList>
    </citation>
    <scope>NUCLEOTIDE SEQUENCE</scope>
    <source>
        <strain evidence="11">DSM 19153</strain>
    </source>
</reference>
<comment type="caution">
    <text evidence="11">The sequence shown here is derived from an EMBL/GenBank/DDBJ whole genome shotgun (WGS) entry which is preliminary data.</text>
</comment>
<evidence type="ECO:0000256" key="6">
    <source>
        <dbReference type="ARBA" id="ARBA00023125"/>
    </source>
</evidence>
<gene>
    <name evidence="11" type="ORF">NDM98_13045</name>
</gene>
<evidence type="ECO:0000256" key="3">
    <source>
        <dbReference type="ARBA" id="ARBA00022553"/>
    </source>
</evidence>
<name>A0ABT0XKG7_9BACI</name>
<dbReference type="RefSeq" id="WP_251608305.1">
    <property type="nucleotide sequence ID" value="NZ_JAMQJY010000001.1"/>
</dbReference>
<dbReference type="PROSITE" id="PS50110">
    <property type="entry name" value="RESPONSE_REGULATORY"/>
    <property type="match status" value="1"/>
</dbReference>
<sequence length="252" mass="28866">MIKVVLVEDEPMILKGLLYRMDWLSSGCVVVGTAENGEEGCQIIAETQPDIVITDIRMPFKDGLQMLKETKPIQQYEAIILSGYGEFTYAQQAIGLGVRDYLLKPIDLKELSESLKQLTKDVQEKKQHEQSKVMNDLLQFTLDSEAESTYAADAVRYIKGYYDQKITLAMLSEEIGLSTVSINTKLKETTGYSFNEFLTRYRITKALDKLQNEKMLVYEVAETTGFSDYKYFSHVFKKYIGMSPKQFLRESM</sequence>
<feature type="domain" description="HTH araC/xylS-type" evidence="9">
    <location>
        <begin position="152"/>
        <end position="250"/>
    </location>
</feature>
<dbReference type="SUPFAM" id="SSF46689">
    <property type="entry name" value="Homeodomain-like"/>
    <property type="match status" value="1"/>
</dbReference>
<keyword evidence="7" id="KW-0804">Transcription</keyword>
<dbReference type="InterPro" id="IPR018062">
    <property type="entry name" value="HTH_AraC-typ_CS"/>
</dbReference>
<keyword evidence="4" id="KW-0902">Two-component regulatory system</keyword>
<dbReference type="InterPro" id="IPR051552">
    <property type="entry name" value="HptR"/>
</dbReference>
<dbReference type="PANTHER" id="PTHR42713:SF3">
    <property type="entry name" value="TRANSCRIPTIONAL REGULATORY PROTEIN HPTR"/>
    <property type="match status" value="1"/>
</dbReference>
<keyword evidence="2" id="KW-0963">Cytoplasm</keyword>
<dbReference type="Proteomes" id="UP001203665">
    <property type="component" value="Unassembled WGS sequence"/>
</dbReference>
<dbReference type="Pfam" id="PF00072">
    <property type="entry name" value="Response_reg"/>
    <property type="match status" value="1"/>
</dbReference>
<keyword evidence="12" id="KW-1185">Reference proteome</keyword>
<dbReference type="InterPro" id="IPR018060">
    <property type="entry name" value="HTH_AraC"/>
</dbReference>
<evidence type="ECO:0000313" key="12">
    <source>
        <dbReference type="Proteomes" id="UP001203665"/>
    </source>
</evidence>
<dbReference type="InterPro" id="IPR011006">
    <property type="entry name" value="CheY-like_superfamily"/>
</dbReference>
<evidence type="ECO:0000259" key="9">
    <source>
        <dbReference type="PROSITE" id="PS01124"/>
    </source>
</evidence>
<feature type="domain" description="Response regulatory" evidence="10">
    <location>
        <begin position="3"/>
        <end position="119"/>
    </location>
</feature>
<keyword evidence="3 8" id="KW-0597">Phosphoprotein</keyword>
<dbReference type="EMBL" id="JAMQJY010000001">
    <property type="protein sequence ID" value="MCM2676327.1"/>
    <property type="molecule type" value="Genomic_DNA"/>
</dbReference>
<dbReference type="Gene3D" id="3.40.50.2300">
    <property type="match status" value="1"/>
</dbReference>
<dbReference type="CDD" id="cd17536">
    <property type="entry name" value="REC_YesN-like"/>
    <property type="match status" value="1"/>
</dbReference>
<evidence type="ECO:0000256" key="7">
    <source>
        <dbReference type="ARBA" id="ARBA00023163"/>
    </source>
</evidence>
<dbReference type="PROSITE" id="PS01124">
    <property type="entry name" value="HTH_ARAC_FAMILY_2"/>
    <property type="match status" value="1"/>
</dbReference>
<keyword evidence="5" id="KW-0805">Transcription regulation</keyword>
<evidence type="ECO:0000259" key="10">
    <source>
        <dbReference type="PROSITE" id="PS50110"/>
    </source>
</evidence>
<dbReference type="PROSITE" id="PS00041">
    <property type="entry name" value="HTH_ARAC_FAMILY_1"/>
    <property type="match status" value="1"/>
</dbReference>
<keyword evidence="6" id="KW-0238">DNA-binding</keyword>
<dbReference type="Gene3D" id="1.10.10.60">
    <property type="entry name" value="Homeodomain-like"/>
    <property type="match status" value="2"/>
</dbReference>
<dbReference type="SMART" id="SM00448">
    <property type="entry name" value="REC"/>
    <property type="match status" value="1"/>
</dbReference>
<dbReference type="SUPFAM" id="SSF52172">
    <property type="entry name" value="CheY-like"/>
    <property type="match status" value="1"/>
</dbReference>
<dbReference type="InterPro" id="IPR020449">
    <property type="entry name" value="Tscrpt_reg_AraC-type_HTH"/>
</dbReference>